<dbReference type="EMBL" id="CP061510">
    <property type="protein sequence ID" value="QSB43436.1"/>
    <property type="molecule type" value="Genomic_DNA"/>
</dbReference>
<reference evidence="1 2" key="1">
    <citation type="submission" date="2020-09" db="EMBL/GenBank/DDBJ databases">
        <title>Complete genome sequence of altererythrobacter flavus SS-21NJ, isolated from Dongying oil sludge in Shandong province.</title>
        <authorList>
            <person name="Sun S."/>
            <person name="Zhang Z."/>
        </authorList>
    </citation>
    <scope>NUCLEOTIDE SEQUENCE [LARGE SCALE GENOMIC DNA]</scope>
    <source>
        <strain evidence="1 2">SS-21NJ</strain>
    </source>
</reference>
<accession>A0ABX7K8B9</accession>
<dbReference type="Proteomes" id="UP000663637">
    <property type="component" value="Chromosome"/>
</dbReference>
<evidence type="ECO:0000313" key="1">
    <source>
        <dbReference type="EMBL" id="QSB43436.1"/>
    </source>
</evidence>
<name>A0ABX7K8B9_9SPHN</name>
<dbReference type="RefSeq" id="WP_205440826.1">
    <property type="nucleotide sequence ID" value="NZ_CP061510.1"/>
</dbReference>
<organism evidence="1 2">
    <name type="scientific">Tsuneonella flava</name>
    <dbReference type="NCBI Taxonomy" id="2055955"/>
    <lineage>
        <taxon>Bacteria</taxon>
        <taxon>Pseudomonadati</taxon>
        <taxon>Pseudomonadota</taxon>
        <taxon>Alphaproteobacteria</taxon>
        <taxon>Sphingomonadales</taxon>
        <taxon>Erythrobacteraceae</taxon>
        <taxon>Tsuneonella</taxon>
    </lineage>
</organism>
<sequence length="276" mass="31559">MPTFEKIRISLAEAERTPLYGDQEGQRRTRTQFFIDAFSERRDFLPSRGKAKLSFFPIDAPEGFVAGFFAREVHQKGRKGPEDAFRETDLESWEIAFFVMDLAKDQQIAWLELNGDFPTTKSILESFFKHLSRNSSFGEWLVHVKYMDSDGHYWTAINEYKHAITRLTFTFIPPNALNARQTVADFVKLANEQGHPDIQEHTYKADAGQMEPESEILAASADIAMEGGGEAKVYAGRKKVYDSDDERTRMEVDEHEMPTPSNPTFVGRVISRLFGK</sequence>
<proteinExistence type="predicted"/>
<evidence type="ECO:0000313" key="2">
    <source>
        <dbReference type="Proteomes" id="UP000663637"/>
    </source>
</evidence>
<protein>
    <submittedName>
        <fullName evidence="1">Uncharacterized protein</fullName>
    </submittedName>
</protein>
<keyword evidence="2" id="KW-1185">Reference proteome</keyword>
<gene>
    <name evidence="1" type="ORF">IDJ81_08475</name>
</gene>